<dbReference type="AlphaFoldDB" id="A0A2G5HUC1"/>
<dbReference type="Proteomes" id="UP000230605">
    <property type="component" value="Chromosome 8"/>
</dbReference>
<accession>A0A2G5HUC1</accession>
<organism evidence="1 2">
    <name type="scientific">Cercospora beticola</name>
    <name type="common">Sugarbeet leaf spot fungus</name>
    <dbReference type="NCBI Taxonomy" id="122368"/>
    <lineage>
        <taxon>Eukaryota</taxon>
        <taxon>Fungi</taxon>
        <taxon>Dikarya</taxon>
        <taxon>Ascomycota</taxon>
        <taxon>Pezizomycotina</taxon>
        <taxon>Dothideomycetes</taxon>
        <taxon>Dothideomycetidae</taxon>
        <taxon>Mycosphaerellales</taxon>
        <taxon>Mycosphaerellaceae</taxon>
        <taxon>Cercospora</taxon>
    </lineage>
</organism>
<protein>
    <submittedName>
        <fullName evidence="1">Uncharacterized protein</fullName>
    </submittedName>
</protein>
<evidence type="ECO:0000313" key="1">
    <source>
        <dbReference type="EMBL" id="PIA96144.1"/>
    </source>
</evidence>
<gene>
    <name evidence="1" type="ORF">CB0940_10090</name>
</gene>
<comment type="caution">
    <text evidence="1">The sequence shown here is derived from an EMBL/GenBank/DDBJ whole genome shotgun (WGS) entry which is preliminary data.</text>
</comment>
<sequence>MQRRYHAQAGLDMTRRQCIASSHTNDPQRHLPHQNLVFTWKNLFLLSRTPPSRRFSFGSIGLLDTTFCKRSGDFALFCFIGLELWKTGESGNTGVKENGKLYYYQEPQRLGAVHNND</sequence>
<proteinExistence type="predicted"/>
<reference evidence="1 2" key="1">
    <citation type="submission" date="2015-10" db="EMBL/GenBank/DDBJ databases">
        <title>The cercosporin biosynthetic gene cluster was horizontally transferred to several fungal lineages and shown to be expanded in Cercospora beticola based on microsynteny with recipient genomes.</title>
        <authorList>
            <person name="De Jonge R."/>
            <person name="Ebert M.K."/>
            <person name="Suttle J.C."/>
            <person name="Jurick Ii W.M."/>
            <person name="Secor G.A."/>
            <person name="Thomma B.P."/>
            <person name="Van De Peer Y."/>
            <person name="Bolton M.D."/>
        </authorList>
    </citation>
    <scope>NUCLEOTIDE SEQUENCE [LARGE SCALE GENOMIC DNA]</scope>
    <source>
        <strain evidence="1 2">09-40</strain>
    </source>
</reference>
<name>A0A2G5HUC1_CERBT</name>
<dbReference type="EMBL" id="LKMD01000103">
    <property type="protein sequence ID" value="PIA96144.1"/>
    <property type="molecule type" value="Genomic_DNA"/>
</dbReference>
<evidence type="ECO:0000313" key="2">
    <source>
        <dbReference type="Proteomes" id="UP000230605"/>
    </source>
</evidence>